<evidence type="ECO:0008006" key="5">
    <source>
        <dbReference type="Google" id="ProtNLM"/>
    </source>
</evidence>
<dbReference type="Pfam" id="PF03409">
    <property type="entry name" value="Glycoprotein"/>
    <property type="match status" value="1"/>
</dbReference>
<evidence type="ECO:0000256" key="1">
    <source>
        <dbReference type="SAM" id="MobiDB-lite"/>
    </source>
</evidence>
<feature type="chain" id="PRO_5003174963" description="CUB-like domain-containing protein" evidence="2">
    <location>
        <begin position="18"/>
        <end position="424"/>
    </location>
</feature>
<feature type="signal peptide" evidence="2">
    <location>
        <begin position="1"/>
        <end position="17"/>
    </location>
</feature>
<gene>
    <name evidence="3" type="ORF">CRE_18516</name>
</gene>
<reference evidence="3" key="1">
    <citation type="submission" date="2007-07" db="EMBL/GenBank/DDBJ databases">
        <title>PCAP assembly of the Caenorhabditis remanei genome.</title>
        <authorList>
            <consortium name="The Caenorhabditis remanei Sequencing Consortium"/>
            <person name="Wilson R.K."/>
        </authorList>
    </citation>
    <scope>NUCLEOTIDE SEQUENCE [LARGE SCALE GENOMIC DNA]</scope>
    <source>
        <strain evidence="3">PB4641</strain>
    </source>
</reference>
<dbReference type="PANTHER" id="PTHR21733">
    <property type="entry name" value="CUB_2 DOMAIN-CONTAINING PROTEIN-RELATED-RELATED"/>
    <property type="match status" value="1"/>
</dbReference>
<evidence type="ECO:0000313" key="4">
    <source>
        <dbReference type="Proteomes" id="UP000008281"/>
    </source>
</evidence>
<sequence length="424" mass="46578">MKLLFLVFPALVTVCFSQELIDLSDFSGNNIKNQLNTVPAPFGIYISAHSDSANLLSSMFIVTGNGKQISLNELKNRKAADNPSELEPYTVDDTAYLTTALTKYQLSQLNGVMYIGIFNQLLNNNFFVMDISNAMNIKLQRLGKINSTILFLNTNMALNPYKSSVISQWKQNGDSSAYLYANYPMDTPETKNSQIFSNPMKTDQTDVFFSNVEKFSIIMKSFYLKTFNGGPDFTVTPGYCKWGIMFFASLREQLSSDSIDRTTTSAYTTTGFYMKQSGKIDSTMTINTMRDTKYSGVTGANIIGSLPVGGKVQVGEYDGASKNEFSIPPDDSIVPWSAPVIGQNIQISSENGAPGQYYVQYFVFQGQLSTGATSLPGRQTTVNPGNPTVPGKTTTKIETTTKSSGLLNTIGSMIIMTVYCLVLK</sequence>
<dbReference type="HOGENOM" id="CLU_046187_0_0_1"/>
<proteinExistence type="predicted"/>
<feature type="region of interest" description="Disordered" evidence="1">
    <location>
        <begin position="375"/>
        <end position="395"/>
    </location>
</feature>
<organism evidence="4">
    <name type="scientific">Caenorhabditis remanei</name>
    <name type="common">Caenorhabditis vulgaris</name>
    <dbReference type="NCBI Taxonomy" id="31234"/>
    <lineage>
        <taxon>Eukaryota</taxon>
        <taxon>Metazoa</taxon>
        <taxon>Ecdysozoa</taxon>
        <taxon>Nematoda</taxon>
        <taxon>Chromadorea</taxon>
        <taxon>Rhabditida</taxon>
        <taxon>Rhabditina</taxon>
        <taxon>Rhabditomorpha</taxon>
        <taxon>Rhabditoidea</taxon>
        <taxon>Rhabditidae</taxon>
        <taxon>Peloderinae</taxon>
        <taxon>Caenorhabditis</taxon>
    </lineage>
</organism>
<dbReference type="eggNOG" id="ENOG502T3B0">
    <property type="taxonomic scope" value="Eukaryota"/>
</dbReference>
<dbReference type="OMA" id="NAVAFLY"/>
<evidence type="ECO:0000313" key="3">
    <source>
        <dbReference type="EMBL" id="EFO99982.1"/>
    </source>
</evidence>
<dbReference type="InterPro" id="IPR005071">
    <property type="entry name" value="Glycoprotein"/>
</dbReference>
<feature type="compositionally biased region" description="Polar residues" evidence="1">
    <location>
        <begin position="375"/>
        <end position="386"/>
    </location>
</feature>
<accession>E3LL77</accession>
<dbReference type="STRING" id="31234.E3LL77"/>
<dbReference type="GO" id="GO:0045087">
    <property type="term" value="P:innate immune response"/>
    <property type="evidence" value="ECO:0007669"/>
    <property type="project" value="TreeGrafter"/>
</dbReference>
<dbReference type="GO" id="GO:0045121">
    <property type="term" value="C:membrane raft"/>
    <property type="evidence" value="ECO:0007669"/>
    <property type="project" value="TreeGrafter"/>
</dbReference>
<evidence type="ECO:0000256" key="2">
    <source>
        <dbReference type="SAM" id="SignalP"/>
    </source>
</evidence>
<dbReference type="PANTHER" id="PTHR21733:SF4">
    <property type="entry name" value="DOWNSTREAM OF DAF-16 (REGULATED BY DAF-16)-RELATED"/>
    <property type="match status" value="1"/>
</dbReference>
<keyword evidence="2" id="KW-0732">Signal</keyword>
<dbReference type="OrthoDB" id="5824638at2759"/>
<name>E3LL77_CAERE</name>
<dbReference type="Proteomes" id="UP000008281">
    <property type="component" value="Unassembled WGS sequence"/>
</dbReference>
<keyword evidence="4" id="KW-1185">Reference proteome</keyword>
<dbReference type="InParanoid" id="E3LL77"/>
<protein>
    <recommendedName>
        <fullName evidence="5">CUB-like domain-containing protein</fullName>
    </recommendedName>
</protein>
<dbReference type="FunCoup" id="E3LL77">
    <property type="interactions" value="1927"/>
</dbReference>
<dbReference type="EMBL" id="DS268410">
    <property type="protein sequence ID" value="EFO99982.1"/>
    <property type="molecule type" value="Genomic_DNA"/>
</dbReference>
<dbReference type="AlphaFoldDB" id="E3LL77"/>